<evidence type="ECO:0000313" key="5">
    <source>
        <dbReference type="Proteomes" id="UP000197032"/>
    </source>
</evidence>
<dbReference type="CDD" id="cd06223">
    <property type="entry name" value="PRTases_typeI"/>
    <property type="match status" value="1"/>
</dbReference>
<dbReference type="InterPro" id="IPR044005">
    <property type="entry name" value="DZR_2"/>
</dbReference>
<protein>
    <submittedName>
        <fullName evidence="4">Phosphoribosyltransferase</fullName>
    </submittedName>
</protein>
<proteinExistence type="inferred from homology"/>
<dbReference type="InterPro" id="IPR029057">
    <property type="entry name" value="PRTase-like"/>
</dbReference>
<reference evidence="5" key="1">
    <citation type="journal article" date="2017" name="Appl. Environ. Microbiol.">
        <title>Genomic Analysis of Calderihabitans maritimus KKC1, a Thermophilic, Hydrogenogenic, Carboxydotrophic Bacterium Isolated from Marine Sediment.</title>
        <authorList>
            <person name="Omae K."/>
            <person name="Yoneda Y."/>
            <person name="Fukuyama Y."/>
            <person name="Yoshida T."/>
            <person name="Sako Y."/>
        </authorList>
    </citation>
    <scope>NUCLEOTIDE SEQUENCE [LARGE SCALE GENOMIC DNA]</scope>
    <source>
        <strain evidence="5">KKC1</strain>
    </source>
</reference>
<name>A0A1Z5HUR1_9FIRM</name>
<sequence>MGKNIWHSFLELIYPSACSCPVCGRRGREVKEEGICSFCFEQISVNRKSWSYCLRCGRTLEEESWCMECRDDQPPFHIARAVGLYEGVLKEAVHCLKYRGKPSLSRPLGRLMAKVVETEAAYGRLELVVPVPLHPVRLRERGYNQSELLAREVADRLNLPVDCRVLTKTRNNVPQASLSRRERFSNVEGAFAVSSPSRVLNRRILLVDDIFTTGNTIRECSRVLLQAGAQRVSAVVLATGRGSIRHSGAKI</sequence>
<dbReference type="InterPro" id="IPR000836">
    <property type="entry name" value="PRTase_dom"/>
</dbReference>
<dbReference type="AlphaFoldDB" id="A0A1Z5HUR1"/>
<comment type="caution">
    <text evidence="4">The sequence shown here is derived from an EMBL/GenBank/DDBJ whole genome shotgun (WGS) entry which is preliminary data.</text>
</comment>
<dbReference type="GO" id="GO:0016757">
    <property type="term" value="F:glycosyltransferase activity"/>
    <property type="evidence" value="ECO:0007669"/>
    <property type="project" value="UniProtKB-KW"/>
</dbReference>
<feature type="domain" description="Double zinc ribbon" evidence="3">
    <location>
        <begin position="9"/>
        <end position="70"/>
    </location>
</feature>
<dbReference type="Proteomes" id="UP000197032">
    <property type="component" value="Unassembled WGS sequence"/>
</dbReference>
<dbReference type="Gene3D" id="3.40.50.2020">
    <property type="match status" value="1"/>
</dbReference>
<dbReference type="InterPro" id="IPR051910">
    <property type="entry name" value="ComF/GntX_DNA_util-trans"/>
</dbReference>
<dbReference type="PANTHER" id="PTHR47505">
    <property type="entry name" value="DNA UTILIZATION PROTEIN YHGH"/>
    <property type="match status" value="1"/>
</dbReference>
<feature type="domain" description="Phosphoribosyltransferase" evidence="2">
    <location>
        <begin position="146"/>
        <end position="243"/>
    </location>
</feature>
<comment type="similarity">
    <text evidence="1">Belongs to the ComF/GntX family.</text>
</comment>
<evidence type="ECO:0000259" key="3">
    <source>
        <dbReference type="Pfam" id="PF18912"/>
    </source>
</evidence>
<gene>
    <name evidence="4" type="ORF">KKC1_22890</name>
</gene>
<dbReference type="OrthoDB" id="9779910at2"/>
<dbReference type="RefSeq" id="WP_088554352.1">
    <property type="nucleotide sequence ID" value="NZ_BDGJ01000117.1"/>
</dbReference>
<evidence type="ECO:0000313" key="4">
    <source>
        <dbReference type="EMBL" id="GAW93148.1"/>
    </source>
</evidence>
<dbReference type="Pfam" id="PF18912">
    <property type="entry name" value="DZR_2"/>
    <property type="match status" value="1"/>
</dbReference>
<dbReference type="Pfam" id="PF00156">
    <property type="entry name" value="Pribosyltran"/>
    <property type="match status" value="1"/>
</dbReference>
<keyword evidence="4" id="KW-0328">Glycosyltransferase</keyword>
<dbReference type="EMBL" id="BDGJ01000117">
    <property type="protein sequence ID" value="GAW93148.1"/>
    <property type="molecule type" value="Genomic_DNA"/>
</dbReference>
<keyword evidence="4" id="KW-0808">Transferase</keyword>
<evidence type="ECO:0000259" key="2">
    <source>
        <dbReference type="Pfam" id="PF00156"/>
    </source>
</evidence>
<evidence type="ECO:0000256" key="1">
    <source>
        <dbReference type="ARBA" id="ARBA00008007"/>
    </source>
</evidence>
<organism evidence="4 5">
    <name type="scientific">Calderihabitans maritimus</name>
    <dbReference type="NCBI Taxonomy" id="1246530"/>
    <lineage>
        <taxon>Bacteria</taxon>
        <taxon>Bacillati</taxon>
        <taxon>Bacillota</taxon>
        <taxon>Clostridia</taxon>
        <taxon>Neomoorellales</taxon>
        <taxon>Calderihabitantaceae</taxon>
        <taxon>Calderihabitans</taxon>
    </lineage>
</organism>
<accession>A0A1Z5HUR1</accession>
<dbReference type="SUPFAM" id="SSF53271">
    <property type="entry name" value="PRTase-like"/>
    <property type="match status" value="1"/>
</dbReference>
<keyword evidence="5" id="KW-1185">Reference proteome</keyword>
<dbReference type="PANTHER" id="PTHR47505:SF1">
    <property type="entry name" value="DNA UTILIZATION PROTEIN YHGH"/>
    <property type="match status" value="1"/>
</dbReference>